<sequence length="169" mass="18605">MARTLQQKVRPADFREALTGPWWYASKLPILRWDPTGERVYAHTSRSPQDTKPTGVPGADWLAFLGLRHLPVTTRGTTLLTTACDPGWKEGAFHWPLWNAPTTSRVTMSLLAHPNLTKMTQPQRELLGVHRLLAAPIRRTDQGGYGSFGAPTDLSPALTSTVLATSPTP</sequence>
<evidence type="ECO:0000313" key="2">
    <source>
        <dbReference type="Proteomes" id="UP000188929"/>
    </source>
</evidence>
<reference evidence="2" key="1">
    <citation type="submission" date="2016-10" db="EMBL/GenBank/DDBJ databases">
        <title>Frankia sp. NRRL B-16386 Genome sequencing.</title>
        <authorList>
            <person name="Ghodhbane-Gtari F."/>
            <person name="Swanson E."/>
            <person name="Gueddou A."/>
            <person name="Hezbri K."/>
            <person name="Ktari K."/>
            <person name="Nouioui I."/>
            <person name="Morris K."/>
            <person name="Simpson S."/>
            <person name="Abebe-Akele F."/>
            <person name="Thomas K."/>
            <person name="Gtari M."/>
            <person name="Tisa L.S."/>
        </authorList>
    </citation>
    <scope>NUCLEOTIDE SEQUENCE [LARGE SCALE GENOMIC DNA]</scope>
    <source>
        <strain evidence="2">NRRL B-16386</strain>
    </source>
</reference>
<comment type="caution">
    <text evidence="1">The sequence shown here is derived from an EMBL/GenBank/DDBJ whole genome shotgun (WGS) entry which is preliminary data.</text>
</comment>
<gene>
    <name evidence="1" type="ORF">BL253_37935</name>
</gene>
<name>A0A1V2I0V3_9ACTN</name>
<accession>A0A1V2I0V3</accession>
<protein>
    <submittedName>
        <fullName evidence="1">Uncharacterized protein</fullName>
    </submittedName>
</protein>
<dbReference type="AlphaFoldDB" id="A0A1V2I0V3"/>
<evidence type="ECO:0000313" key="1">
    <source>
        <dbReference type="EMBL" id="ONH21777.1"/>
    </source>
</evidence>
<dbReference type="Proteomes" id="UP000188929">
    <property type="component" value="Unassembled WGS sequence"/>
</dbReference>
<proteinExistence type="predicted"/>
<organism evidence="1 2">
    <name type="scientific">Pseudofrankia asymbiotica</name>
    <dbReference type="NCBI Taxonomy" id="1834516"/>
    <lineage>
        <taxon>Bacteria</taxon>
        <taxon>Bacillati</taxon>
        <taxon>Actinomycetota</taxon>
        <taxon>Actinomycetes</taxon>
        <taxon>Frankiales</taxon>
        <taxon>Frankiaceae</taxon>
        <taxon>Pseudofrankia</taxon>
    </lineage>
</organism>
<dbReference type="EMBL" id="MOMC01000150">
    <property type="protein sequence ID" value="ONH21777.1"/>
    <property type="molecule type" value="Genomic_DNA"/>
</dbReference>
<keyword evidence="2" id="KW-1185">Reference proteome</keyword>
<dbReference type="OrthoDB" id="4750310at2"/>